<dbReference type="PANTHER" id="PTHR43691:SF11">
    <property type="entry name" value="FI09636P-RELATED"/>
    <property type="match status" value="1"/>
</dbReference>
<protein>
    <recommendedName>
        <fullName evidence="2">Uridine phosphorylase</fullName>
        <ecNumber evidence="1">2.4.2.3</ecNumber>
    </recommendedName>
</protein>
<dbReference type="PANTHER" id="PTHR43691">
    <property type="entry name" value="URIDINE PHOSPHORYLASE"/>
    <property type="match status" value="1"/>
</dbReference>
<evidence type="ECO:0000259" key="4">
    <source>
        <dbReference type="Pfam" id="PF01048"/>
    </source>
</evidence>
<evidence type="ECO:0000256" key="1">
    <source>
        <dbReference type="ARBA" id="ARBA00011888"/>
    </source>
</evidence>
<evidence type="ECO:0000313" key="6">
    <source>
        <dbReference type="Proteomes" id="UP000824123"/>
    </source>
</evidence>
<dbReference type="GO" id="GO:0005829">
    <property type="term" value="C:cytosol"/>
    <property type="evidence" value="ECO:0007669"/>
    <property type="project" value="TreeGrafter"/>
</dbReference>
<dbReference type="AlphaFoldDB" id="A0A9D1LRC3"/>
<organism evidence="5 6">
    <name type="scientific">Candidatus Fimadaptatus faecigallinarum</name>
    <dbReference type="NCBI Taxonomy" id="2840814"/>
    <lineage>
        <taxon>Bacteria</taxon>
        <taxon>Bacillati</taxon>
        <taxon>Bacillota</taxon>
        <taxon>Clostridia</taxon>
        <taxon>Eubacteriales</taxon>
        <taxon>Candidatus Fimadaptatus</taxon>
    </lineage>
</organism>
<dbReference type="Pfam" id="PF01048">
    <property type="entry name" value="PNP_UDP_1"/>
    <property type="match status" value="1"/>
</dbReference>
<accession>A0A9D1LRC3</accession>
<gene>
    <name evidence="5" type="ORF">IAC59_04815</name>
</gene>
<evidence type="ECO:0000256" key="2">
    <source>
        <dbReference type="ARBA" id="ARBA00021980"/>
    </source>
</evidence>
<reference evidence="5" key="2">
    <citation type="journal article" date="2021" name="PeerJ">
        <title>Extensive microbial diversity within the chicken gut microbiome revealed by metagenomics and culture.</title>
        <authorList>
            <person name="Gilroy R."/>
            <person name="Ravi A."/>
            <person name="Getino M."/>
            <person name="Pursley I."/>
            <person name="Horton D.L."/>
            <person name="Alikhan N.F."/>
            <person name="Baker D."/>
            <person name="Gharbi K."/>
            <person name="Hall N."/>
            <person name="Watson M."/>
            <person name="Adriaenssens E.M."/>
            <person name="Foster-Nyarko E."/>
            <person name="Jarju S."/>
            <person name="Secka A."/>
            <person name="Antonio M."/>
            <person name="Oren A."/>
            <person name="Chaudhuri R.R."/>
            <person name="La Ragione R."/>
            <person name="Hildebrand F."/>
            <person name="Pallen M.J."/>
        </authorList>
    </citation>
    <scope>NUCLEOTIDE SEQUENCE</scope>
    <source>
        <strain evidence="5">ChiSxjej2B14-8506</strain>
    </source>
</reference>
<sequence>MQYADLIAAMRRYGAAPEAACRRTLGVEATRVRAGVIVTPGWPPERFGALGRAELMGRGLNSVRAYDLPDCGLTYVMAGYGAPVVLDAVLALGLTGCQRVLFVSSVGALDPDMAIGDLVVTHSTVCGDGASRYIASADLAFDAFGERMTPDAALLDRLDAIAARHCRACGVRLHVGRTFCTDTLFAQYAHIDAIRARGCNGLDMELAAALRAAKLCGLPIAALSCVSDNTAAGRSLLNAHTEADERRRAYVRGEVMPGIVRELFEDLVNAG</sequence>
<dbReference type="InterPro" id="IPR000845">
    <property type="entry name" value="Nucleoside_phosphorylase_d"/>
</dbReference>
<name>A0A9D1LRC3_9FIRM</name>
<evidence type="ECO:0000256" key="3">
    <source>
        <dbReference type="ARBA" id="ARBA00048447"/>
    </source>
</evidence>
<dbReference type="InterPro" id="IPR035994">
    <property type="entry name" value="Nucleoside_phosphorylase_sf"/>
</dbReference>
<dbReference type="GO" id="GO:0009116">
    <property type="term" value="P:nucleoside metabolic process"/>
    <property type="evidence" value="ECO:0007669"/>
    <property type="project" value="InterPro"/>
</dbReference>
<evidence type="ECO:0000313" key="5">
    <source>
        <dbReference type="EMBL" id="HIU46562.1"/>
    </source>
</evidence>
<dbReference type="Proteomes" id="UP000824123">
    <property type="component" value="Unassembled WGS sequence"/>
</dbReference>
<dbReference type="EMBL" id="DVNK01000032">
    <property type="protein sequence ID" value="HIU46562.1"/>
    <property type="molecule type" value="Genomic_DNA"/>
</dbReference>
<dbReference type="GO" id="GO:0004850">
    <property type="term" value="F:uridine phosphorylase activity"/>
    <property type="evidence" value="ECO:0007669"/>
    <property type="project" value="UniProtKB-EC"/>
</dbReference>
<dbReference type="EC" id="2.4.2.3" evidence="1"/>
<proteinExistence type="predicted"/>
<reference evidence="5" key="1">
    <citation type="submission" date="2020-10" db="EMBL/GenBank/DDBJ databases">
        <authorList>
            <person name="Gilroy R."/>
        </authorList>
    </citation>
    <scope>NUCLEOTIDE SEQUENCE</scope>
    <source>
        <strain evidence="5">ChiSxjej2B14-8506</strain>
    </source>
</reference>
<dbReference type="SUPFAM" id="SSF53167">
    <property type="entry name" value="Purine and uridine phosphorylases"/>
    <property type="match status" value="1"/>
</dbReference>
<comment type="catalytic activity">
    <reaction evidence="3">
        <text>uridine + phosphate = alpha-D-ribose 1-phosphate + uracil</text>
        <dbReference type="Rhea" id="RHEA:24388"/>
        <dbReference type="ChEBI" id="CHEBI:16704"/>
        <dbReference type="ChEBI" id="CHEBI:17568"/>
        <dbReference type="ChEBI" id="CHEBI:43474"/>
        <dbReference type="ChEBI" id="CHEBI:57720"/>
        <dbReference type="EC" id="2.4.2.3"/>
    </reaction>
</comment>
<comment type="caution">
    <text evidence="5">The sequence shown here is derived from an EMBL/GenBank/DDBJ whole genome shotgun (WGS) entry which is preliminary data.</text>
</comment>
<dbReference type="Gene3D" id="3.40.50.1580">
    <property type="entry name" value="Nucleoside phosphorylase domain"/>
    <property type="match status" value="1"/>
</dbReference>
<feature type="domain" description="Nucleoside phosphorylase" evidence="4">
    <location>
        <begin position="78"/>
        <end position="234"/>
    </location>
</feature>